<dbReference type="PANTHER" id="PTHR22746">
    <property type="entry name" value="RAB6A-GEF COMPLEX PARTNER PROTEIN 1"/>
    <property type="match status" value="1"/>
</dbReference>
<evidence type="ECO:0000256" key="3">
    <source>
        <dbReference type="SAM" id="MobiDB-lite"/>
    </source>
</evidence>
<comment type="caution">
    <text evidence="5">The sequence shown here is derived from an EMBL/GenBank/DDBJ whole genome shotgun (WGS) entry which is preliminary data.</text>
</comment>
<proteinExistence type="predicted"/>
<comment type="subcellular location">
    <subcellularLocation>
        <location evidence="1">Membrane</location>
    </subcellularLocation>
</comment>
<dbReference type="InterPro" id="IPR009771">
    <property type="entry name" value="RIC1_C"/>
</dbReference>
<feature type="region of interest" description="Disordered" evidence="3">
    <location>
        <begin position="1039"/>
        <end position="1079"/>
    </location>
</feature>
<keyword evidence="6" id="KW-1185">Reference proteome</keyword>
<protein>
    <submittedName>
        <fullName evidence="5">WD40 repeat protein</fullName>
    </submittedName>
</protein>
<feature type="region of interest" description="Disordered" evidence="3">
    <location>
        <begin position="918"/>
        <end position="946"/>
    </location>
</feature>
<organism evidence="5 6">
    <name type="scientific">Polyrhizophydium stewartii</name>
    <dbReference type="NCBI Taxonomy" id="2732419"/>
    <lineage>
        <taxon>Eukaryota</taxon>
        <taxon>Fungi</taxon>
        <taxon>Fungi incertae sedis</taxon>
        <taxon>Chytridiomycota</taxon>
        <taxon>Chytridiomycota incertae sedis</taxon>
        <taxon>Chytridiomycetes</taxon>
        <taxon>Rhizophydiales</taxon>
        <taxon>Rhizophydiales incertae sedis</taxon>
        <taxon>Polyrhizophydium</taxon>
    </lineage>
</organism>
<name>A0ABR4N466_9FUNG</name>
<dbReference type="SUPFAM" id="SSF50978">
    <property type="entry name" value="WD40 repeat-like"/>
    <property type="match status" value="2"/>
</dbReference>
<gene>
    <name evidence="5" type="primary">RIC1</name>
    <name evidence="5" type="ORF">HK105_206216</name>
</gene>
<keyword evidence="2" id="KW-0472">Membrane</keyword>
<feature type="compositionally biased region" description="Low complexity" evidence="3">
    <location>
        <begin position="933"/>
        <end position="945"/>
    </location>
</feature>
<feature type="domain" description="RIC1 C-terminal alpha solenoid region" evidence="4">
    <location>
        <begin position="757"/>
        <end position="921"/>
    </location>
</feature>
<dbReference type="Pfam" id="PF25440">
    <property type="entry name" value="Beta-prop_RIC1_2nd"/>
    <property type="match status" value="1"/>
</dbReference>
<dbReference type="EMBL" id="JADGIZ020000035">
    <property type="protein sequence ID" value="KAL2914270.1"/>
    <property type="molecule type" value="Genomic_DNA"/>
</dbReference>
<accession>A0ABR4N466</accession>
<dbReference type="PANTHER" id="PTHR22746:SF10">
    <property type="entry name" value="GUANINE NUCLEOTIDE EXCHANGE FACTOR SUBUNIT RIC1"/>
    <property type="match status" value="1"/>
</dbReference>
<dbReference type="Pfam" id="PF07064">
    <property type="entry name" value="RIC1"/>
    <property type="match status" value="1"/>
</dbReference>
<evidence type="ECO:0000259" key="4">
    <source>
        <dbReference type="Pfam" id="PF07064"/>
    </source>
</evidence>
<dbReference type="InterPro" id="IPR040096">
    <property type="entry name" value="Ric1"/>
</dbReference>
<evidence type="ECO:0000256" key="1">
    <source>
        <dbReference type="ARBA" id="ARBA00004370"/>
    </source>
</evidence>
<reference evidence="5 6" key="1">
    <citation type="submission" date="2023-09" db="EMBL/GenBank/DDBJ databases">
        <title>Pangenome analysis of Batrachochytrium dendrobatidis and related Chytrids.</title>
        <authorList>
            <person name="Yacoub M.N."/>
            <person name="Stajich J.E."/>
            <person name="James T.Y."/>
        </authorList>
    </citation>
    <scope>NUCLEOTIDE SEQUENCE [LARGE SCALE GENOMIC DNA]</scope>
    <source>
        <strain evidence="5 6">JEL0888</strain>
    </source>
</reference>
<evidence type="ECO:0000256" key="2">
    <source>
        <dbReference type="ARBA" id="ARBA00023136"/>
    </source>
</evidence>
<evidence type="ECO:0000313" key="5">
    <source>
        <dbReference type="EMBL" id="KAL2914270.1"/>
    </source>
</evidence>
<evidence type="ECO:0000313" key="6">
    <source>
        <dbReference type="Proteomes" id="UP001527925"/>
    </source>
</evidence>
<dbReference type="InterPro" id="IPR036322">
    <property type="entry name" value="WD40_repeat_dom_sf"/>
</dbReference>
<dbReference type="Proteomes" id="UP001527925">
    <property type="component" value="Unassembled WGS sequence"/>
</dbReference>
<sequence>MYFAVGAPRILSDHDGGFSRAAAVATNAVDNQPAPTLLAVRKCPRAPLFASITFNTVSLWSIRPDVLLSKVTRAPETIKEDGENVDVVWQPDGSQLVVLTNEGFLHFYDIVELDTRLFEVQFNASHHAANGPGENKAAMNRILRFKMALEIDSGTQCGVGLEEELLICTNNPPSLLSLHWSGEVNIAGTLALEDLGFFVDSKDAVAQIVVHEERQIFGFVSLEGRAYIAQRVIEDDDSNIGTQASTSDAAGEPPHKWSGSCFYNREGDDVPATTISFNPTFSLVAVGNIEGVVHVFEISEEIASTSWSHVMAITKPDGYALAVAWIYGGMSVWSVFGSLLMSTVSEDTFVHSSDGIVNNTSELFFTGTQDLFWDDSGHDLFILPSSGLDHDIVSDIYVLQFAKASILTCNSWSNSRHVCLLLEDRLLMYEGLYTDVNASSLDPMNWETIQIPNVYLAENWPIRYISVNSTGHFVAIAGTRGLAHYNTMSGKWKLFGNEHQEQSFFVQGGLLWFRSMLIIACQDVISHGSEIRVFSRETKLDNASLVHLERLQHPVLAMNNTDSHLLLYCADHVVRYYSMHITSNGQRLVFRPQQAFSMQDIVGGFGNVVQAVARFPPPGEISVDTMANSPFVVLRNGALHMISKRGGAWEAIKIASNTEHFWISAQEDEVEEFSSTMWAFSGPTVKILTSIVVDPVQGVDSSFLDMALHISVDFYPLTVLIQKGLLVGIEKRLSLNASLDISQFGTDAKSYLFLHFIIRHLLALGLEQKAIKFCSNYQSLEYFGHALEVLLHTILEEENDAKMQQTQRGSLLAQTVRFVQNFPKSLEIIVNCARKSEMALWGYFFSIVGDPIAMFEKCLSVGQLGTATSYLIIIQTLKSSAVSSQLAVKLLEKSFEVRDYETGSELVRFLKTIEDSGAHEEEDQVVDPGQPKAAAEPAAEPAAEAVSDPDMPDMFYFDLLVNNQARAILSEQHFRDLGRFATLFQLNLAEWLARERERTRLIVQDWNVVFAALHDQFMWTMPSKLRTLLDQLRVWSQSQQDGVGEDGEPGSAVAAPRRARRMSTRTAVQRPSNRKEEEMRSLQRAAMLGQFAELAAMLAAMLLDAYAVAEVVETNPDVLAPLKDALDKSKCRGYKQLCKHIDSAVALNASLAQAGAAAAAEALSSLA</sequence>